<feature type="region of interest" description="Disordered" evidence="1">
    <location>
        <begin position="187"/>
        <end position="226"/>
    </location>
</feature>
<name>A0A6B0SAC9_9CETA</name>
<sequence length="226" mass="23966">MKRGLRLVIQQPPPAPIREQLCVSQTDPAAGMTGPSVEIPPAAKLGEAFVFAGGLDMQADLFAEEDLGAPFLQGRALEQMAVIYKEIPLGEQGGEQDDYRGDFDLCSSPVPPQSIPPGDRAQDDELFGPTFLQKSDPTAYRITGSGEAADAPAREAVGRAANARAKGQSHQGTPRALTAAYLSSPQVQREGGTAQGPSMEGFFGAHHTPCRQSPWIPQTLGASQRE</sequence>
<organism evidence="2 3">
    <name type="scientific">Bos mutus</name>
    <name type="common">wild yak</name>
    <dbReference type="NCBI Taxonomy" id="72004"/>
    <lineage>
        <taxon>Eukaryota</taxon>
        <taxon>Metazoa</taxon>
        <taxon>Chordata</taxon>
        <taxon>Craniata</taxon>
        <taxon>Vertebrata</taxon>
        <taxon>Euteleostomi</taxon>
        <taxon>Mammalia</taxon>
        <taxon>Eutheria</taxon>
        <taxon>Laurasiatheria</taxon>
        <taxon>Artiodactyla</taxon>
        <taxon>Ruminantia</taxon>
        <taxon>Pecora</taxon>
        <taxon>Bovidae</taxon>
        <taxon>Bovinae</taxon>
        <taxon>Bos</taxon>
    </lineage>
</organism>
<evidence type="ECO:0000313" key="3">
    <source>
        <dbReference type="Proteomes" id="UP000322234"/>
    </source>
</evidence>
<proteinExistence type="predicted"/>
<accession>A0A6B0SAC9</accession>
<dbReference type="EMBL" id="VBQZ03000198">
    <property type="protein sequence ID" value="MXQ97657.1"/>
    <property type="molecule type" value="Genomic_DNA"/>
</dbReference>
<comment type="caution">
    <text evidence="2">The sequence shown here is derived from an EMBL/GenBank/DDBJ whole genome shotgun (WGS) entry which is preliminary data.</text>
</comment>
<gene>
    <name evidence="2" type="ORF">E5288_WYG019157</name>
</gene>
<feature type="region of interest" description="Disordered" evidence="1">
    <location>
        <begin position="110"/>
        <end position="159"/>
    </location>
</feature>
<protein>
    <submittedName>
        <fullName evidence="2">Uncharacterized protein</fullName>
    </submittedName>
</protein>
<dbReference type="AlphaFoldDB" id="A0A6B0SAC9"/>
<reference evidence="2" key="1">
    <citation type="submission" date="2019-10" db="EMBL/GenBank/DDBJ databases">
        <title>The sequence and de novo assembly of the wild yak genome.</title>
        <authorList>
            <person name="Liu Y."/>
        </authorList>
    </citation>
    <scope>NUCLEOTIDE SEQUENCE [LARGE SCALE GENOMIC DNA]</scope>
    <source>
        <strain evidence="2">WY2019</strain>
    </source>
</reference>
<evidence type="ECO:0000313" key="2">
    <source>
        <dbReference type="EMBL" id="MXQ97657.1"/>
    </source>
</evidence>
<keyword evidence="3" id="KW-1185">Reference proteome</keyword>
<evidence type="ECO:0000256" key="1">
    <source>
        <dbReference type="SAM" id="MobiDB-lite"/>
    </source>
</evidence>
<dbReference type="Proteomes" id="UP000322234">
    <property type="component" value="Unassembled WGS sequence"/>
</dbReference>